<dbReference type="Proteomes" id="UP000198531">
    <property type="component" value="Unassembled WGS sequence"/>
</dbReference>
<dbReference type="Pfam" id="PF19291">
    <property type="entry name" value="TREH_N"/>
    <property type="match status" value="1"/>
</dbReference>
<sequence>MTRYEPISDYGIVGNLKTCALVSDGGAIDWCCFPYLDSPSVFGGLLDVERGGTFAVAPVKPFDSRQRYLGETNVLQTTFSTAGGELTVTDFMPVCGEEYADDYPVDAVYRKVTCTDGSVDVHVEFEPRFDYARAETGVETTSGGVVATRGDSGDGDDGESADGHRGESLFLSTPVRMTVEEARATATYPLSEGESHWYVAQYGDHDPLAGATCDDLLSETVEYWREWAHTCDDGDENDGCYLTGEAHDLAVRSGLVLKLLMRRDTNGICAAPTTSLPEDVGGVRNWDYRFSWIRDGAFTVRALSHLGHTEEAKAYLERFVDLSKSLDPEEIRPLYAMNHDEGLSETELSHLTGYRNSSPVRVGNDAADQQQLDVYGELVLAVSQLMKSGATVDPDDWAAIANVADHICETWDEPGSGIWEVRGDDHQFVHSKVMCWVGLDRAIEMAETLDFAEADDRWSTVREEIHETVLERGYDDEIGAFTQRYEGDALDATALLVPLTGFLPPDDDRVVSTVDTIREELATEDGLVFRYRDGADPLPGEEGAFVLCSFWLVDALAVCGRVEEAETVFENVVEYAGSLGLLSEEVDAERGELLGNYPQAFSHIGLVNAALYLAEARQDVEIQPFGAHSLD</sequence>
<dbReference type="InterPro" id="IPR012341">
    <property type="entry name" value="6hp_glycosidase-like_sf"/>
</dbReference>
<dbReference type="PANTHER" id="PTHR31616:SF0">
    <property type="entry name" value="GLUCAN 1,4-ALPHA-GLUCOSIDASE"/>
    <property type="match status" value="1"/>
</dbReference>
<comment type="similarity">
    <text evidence="1">Belongs to the glycosyl hydrolase 15 family.</text>
</comment>
<name>A0A1I6II46_9EURY</name>
<dbReference type="Pfam" id="PF00723">
    <property type="entry name" value="Glyco_hydro_15"/>
    <property type="match status" value="1"/>
</dbReference>
<dbReference type="Gene3D" id="1.50.10.10">
    <property type="match status" value="1"/>
</dbReference>
<feature type="domain" description="Trehalase-like N-terminal" evidence="4">
    <location>
        <begin position="5"/>
        <end position="146"/>
    </location>
</feature>
<evidence type="ECO:0000256" key="1">
    <source>
        <dbReference type="ARBA" id="ARBA00006188"/>
    </source>
</evidence>
<protein>
    <submittedName>
        <fullName evidence="5">Glucoamylase (Glucan-1,4-alpha-glucosidase), GH15 family</fullName>
    </submittedName>
</protein>
<dbReference type="EMBL" id="FOYT01000003">
    <property type="protein sequence ID" value="SFR66344.1"/>
    <property type="molecule type" value="Genomic_DNA"/>
</dbReference>
<dbReference type="OrthoDB" id="36362at2157"/>
<reference evidence="6" key="1">
    <citation type="submission" date="2016-10" db="EMBL/GenBank/DDBJ databases">
        <authorList>
            <person name="Varghese N."/>
            <person name="Submissions S."/>
        </authorList>
    </citation>
    <scope>NUCLEOTIDE SEQUENCE [LARGE SCALE GENOMIC DNA]</scope>
    <source>
        <strain evidence="6">CGMCC 1.7736</strain>
    </source>
</reference>
<feature type="domain" description="GH15-like" evidence="3">
    <location>
        <begin position="246"/>
        <end position="610"/>
    </location>
</feature>
<dbReference type="GO" id="GO:0004553">
    <property type="term" value="F:hydrolase activity, hydrolyzing O-glycosyl compounds"/>
    <property type="evidence" value="ECO:0007669"/>
    <property type="project" value="UniProtKB-ARBA"/>
</dbReference>
<dbReference type="SUPFAM" id="SSF48208">
    <property type="entry name" value="Six-hairpin glycosidases"/>
    <property type="match status" value="1"/>
</dbReference>
<evidence type="ECO:0000259" key="3">
    <source>
        <dbReference type="Pfam" id="PF00723"/>
    </source>
</evidence>
<dbReference type="RefSeq" id="WP_089809619.1">
    <property type="nucleotide sequence ID" value="NZ_FOYT01000003.1"/>
</dbReference>
<dbReference type="GO" id="GO:0005975">
    <property type="term" value="P:carbohydrate metabolic process"/>
    <property type="evidence" value="ECO:0007669"/>
    <property type="project" value="InterPro"/>
</dbReference>
<feature type="region of interest" description="Disordered" evidence="2">
    <location>
        <begin position="140"/>
        <end position="166"/>
    </location>
</feature>
<evidence type="ECO:0000256" key="2">
    <source>
        <dbReference type="SAM" id="MobiDB-lite"/>
    </source>
</evidence>
<evidence type="ECO:0000313" key="6">
    <source>
        <dbReference type="Proteomes" id="UP000198531"/>
    </source>
</evidence>
<evidence type="ECO:0000313" key="5">
    <source>
        <dbReference type="EMBL" id="SFR66344.1"/>
    </source>
</evidence>
<dbReference type="STRING" id="553469.SAMN04487947_3299"/>
<organism evidence="5 6">
    <name type="scientific">Halogeometricum rufum</name>
    <dbReference type="NCBI Taxonomy" id="553469"/>
    <lineage>
        <taxon>Archaea</taxon>
        <taxon>Methanobacteriati</taxon>
        <taxon>Methanobacteriota</taxon>
        <taxon>Stenosarchaea group</taxon>
        <taxon>Halobacteria</taxon>
        <taxon>Halobacteriales</taxon>
        <taxon>Haloferacaceae</taxon>
        <taxon>Halogeometricum</taxon>
    </lineage>
</organism>
<dbReference type="PANTHER" id="PTHR31616">
    <property type="entry name" value="TREHALASE"/>
    <property type="match status" value="1"/>
</dbReference>
<keyword evidence="6" id="KW-1185">Reference proteome</keyword>
<dbReference type="AlphaFoldDB" id="A0A1I6II46"/>
<dbReference type="InterPro" id="IPR008928">
    <property type="entry name" value="6-hairpin_glycosidase_sf"/>
</dbReference>
<proteinExistence type="inferred from homology"/>
<evidence type="ECO:0000259" key="4">
    <source>
        <dbReference type="Pfam" id="PF19291"/>
    </source>
</evidence>
<gene>
    <name evidence="5" type="ORF">SAMN04487947_3299</name>
</gene>
<accession>A0A1I6II46</accession>
<dbReference type="InterPro" id="IPR011613">
    <property type="entry name" value="GH15-like"/>
</dbReference>
<dbReference type="InterPro" id="IPR045582">
    <property type="entry name" value="Trehalase-like_N"/>
</dbReference>